<sequence length="703" mass="80324">MKIQLYKPCWGHLRLFALVFFIACKGQVEEKTTEHEYTNALISETSPYLLQHAHNPVDWRPWSEEALEDAKKEDKLLLISIGYSSCHWCHVMEEETFEDEEVAALMNENFVSIKIDREERPDIDHIYQTFVQLIDQNSGWPLNIIALPNGKPLYGGTYHTKKQWSEVLAKIHQLYKDSPEKANEYADMVATGVQEANIVSPQNDTKGISPDLLAEAVDIWRANWDFEWGGDKGPEKFMLPINLTFLLDYALLTGDEQAKAHVKNTLDKIALGGVYDHVGGGFFRYSTDGQWKVPHFEKMLYDNAQLLSLYAKAYQVFKDPDYYKVVLETIEFLEREMYNGEGGFYAAIDADSEGEEGKFYVWKADELKDILQDDFRLFSEYYNIRPETVWENDNYVLYKEVENVDFAKSNNVSESDMANAGSRWKKSLLDQRMTRVRPSIDDKIITSWNALLINGYLDAHKAFGNTEFLDKAKEIFGYLRQNNYQEKELVHAFKKGSKRNTGFVEDYAFVIDAALSLYGVTLEEVYLDFAYELQETAQKDFFDQASKMFHFNKGHELISRIIKTNDGVLPSPNAIMAGNLLKLGHIGYDLELIEGSEVMLANMAGVMQTDLAGFAKWGQLSMAFTHPYFEVAVVGDQALSLVTAFNENYIPNAIVVGSAEPSNLPLFKDRFDEESTFIYVCQNSTCKLPVKTVAEAIDQMANF</sequence>
<accession>A0ACC7LMI4</accession>
<gene>
    <name evidence="1" type="ORF">ACEZ3G_13245</name>
</gene>
<reference evidence="1" key="1">
    <citation type="submission" date="2024-09" db="EMBL/GenBank/DDBJ databases">
        <authorList>
            <person name="Liu J."/>
        </authorList>
    </citation>
    <scope>NUCLEOTIDE SEQUENCE</scope>
    <source>
        <strain evidence="1">NBU2967</strain>
    </source>
</reference>
<evidence type="ECO:0000313" key="1">
    <source>
        <dbReference type="EMBL" id="MFH6604451.1"/>
    </source>
</evidence>
<dbReference type="Proteomes" id="UP001595191">
    <property type="component" value="Unassembled WGS sequence"/>
</dbReference>
<dbReference type="EMBL" id="JBHFPV010000002">
    <property type="protein sequence ID" value="MFH6604451.1"/>
    <property type="molecule type" value="Genomic_DNA"/>
</dbReference>
<keyword evidence="2" id="KW-1185">Reference proteome</keyword>
<name>A0ACC7LMI4_9FLAO</name>
<comment type="caution">
    <text evidence="1">The sequence shown here is derived from an EMBL/GenBank/DDBJ whole genome shotgun (WGS) entry which is preliminary data.</text>
</comment>
<protein>
    <submittedName>
        <fullName evidence="1">Thioredoxin domain-containing protein</fullName>
    </submittedName>
</protein>
<evidence type="ECO:0000313" key="2">
    <source>
        <dbReference type="Proteomes" id="UP001595191"/>
    </source>
</evidence>
<proteinExistence type="predicted"/>
<organism evidence="1 2">
    <name type="scientific">Meishania litoralis</name>
    <dbReference type="NCBI Taxonomy" id="3434685"/>
    <lineage>
        <taxon>Bacteria</taxon>
        <taxon>Pseudomonadati</taxon>
        <taxon>Bacteroidota</taxon>
        <taxon>Flavobacteriia</taxon>
        <taxon>Flavobacteriales</taxon>
        <taxon>Flavobacteriaceae</taxon>
        <taxon>Meishania</taxon>
    </lineage>
</organism>